<comment type="cofactor">
    <cofactor evidence="9">
        <name>Zn(2+)</name>
        <dbReference type="ChEBI" id="CHEBI:29105"/>
    </cofactor>
    <text evidence="9">Binds 2 Zn(2+) ions.</text>
</comment>
<dbReference type="STRING" id="765915.A0A1Y2I1N4"/>
<dbReference type="InterPro" id="IPR001952">
    <property type="entry name" value="Alkaline_phosphatase"/>
</dbReference>
<dbReference type="EMBL" id="MCFL01000002">
    <property type="protein sequence ID" value="ORZ40765.1"/>
    <property type="molecule type" value="Genomic_DNA"/>
</dbReference>
<dbReference type="InterPro" id="IPR017850">
    <property type="entry name" value="Alkaline_phosphatase_core_sf"/>
</dbReference>
<dbReference type="InterPro" id="IPR018299">
    <property type="entry name" value="Alkaline_phosphatase_AS"/>
</dbReference>
<comment type="caution">
    <text evidence="13">The sequence shown here is derived from an EMBL/GenBank/DDBJ whole genome shotgun (WGS) entry which is preliminary data.</text>
</comment>
<feature type="signal peptide" evidence="12">
    <location>
        <begin position="1"/>
        <end position="17"/>
    </location>
</feature>
<feature type="binding site" evidence="9">
    <location>
        <position position="189"/>
    </location>
    <ligand>
        <name>Mg(2+)</name>
        <dbReference type="ChEBI" id="CHEBI:18420"/>
    </ligand>
</feature>
<evidence type="ECO:0000256" key="2">
    <source>
        <dbReference type="ARBA" id="ARBA00012647"/>
    </source>
</evidence>
<evidence type="ECO:0000256" key="10">
    <source>
        <dbReference type="RuleBase" id="RU003946"/>
    </source>
</evidence>
<keyword evidence="3" id="KW-0597">Phosphoprotein</keyword>
<dbReference type="PROSITE" id="PS00123">
    <property type="entry name" value="ALKALINE_PHOSPHATASE"/>
    <property type="match status" value="1"/>
</dbReference>
<dbReference type="Gene3D" id="1.10.60.40">
    <property type="match status" value="1"/>
</dbReference>
<dbReference type="PRINTS" id="PR00113">
    <property type="entry name" value="ALKPHPHTASE"/>
</dbReference>
<protein>
    <recommendedName>
        <fullName evidence="2 11">Alkaline phosphatase</fullName>
        <ecNumber evidence="2 11">3.1.3.1</ecNumber>
    </recommendedName>
</protein>
<dbReference type="PANTHER" id="PTHR11596:SF5">
    <property type="entry name" value="ALKALINE PHOSPHATASE"/>
    <property type="match status" value="1"/>
</dbReference>
<evidence type="ECO:0000256" key="3">
    <source>
        <dbReference type="ARBA" id="ARBA00022553"/>
    </source>
</evidence>
<feature type="binding site" evidence="9">
    <location>
        <position position="187"/>
    </location>
    <ligand>
        <name>Mg(2+)</name>
        <dbReference type="ChEBI" id="CHEBI:18420"/>
    </ligand>
</feature>
<dbReference type="OrthoDB" id="7392499at2759"/>
<feature type="binding site" evidence="9">
    <location>
        <position position="330"/>
    </location>
    <ligand>
        <name>Mg(2+)</name>
        <dbReference type="ChEBI" id="CHEBI:18420"/>
    </ligand>
</feature>
<evidence type="ECO:0000256" key="6">
    <source>
        <dbReference type="ARBA" id="ARBA00022833"/>
    </source>
</evidence>
<evidence type="ECO:0000313" key="14">
    <source>
        <dbReference type="Proteomes" id="UP000193411"/>
    </source>
</evidence>
<evidence type="ECO:0000256" key="9">
    <source>
        <dbReference type="PIRSR" id="PIRSR601952-2"/>
    </source>
</evidence>
<feature type="active site" description="Phosphoserine intermediate" evidence="8">
    <location>
        <position position="136"/>
    </location>
</feature>
<organism evidence="13 14">
    <name type="scientific">Catenaria anguillulae PL171</name>
    <dbReference type="NCBI Taxonomy" id="765915"/>
    <lineage>
        <taxon>Eukaryota</taxon>
        <taxon>Fungi</taxon>
        <taxon>Fungi incertae sedis</taxon>
        <taxon>Blastocladiomycota</taxon>
        <taxon>Blastocladiomycetes</taxon>
        <taxon>Blastocladiales</taxon>
        <taxon>Catenariaceae</taxon>
        <taxon>Catenaria</taxon>
    </lineage>
</organism>
<dbReference type="GO" id="GO:0000329">
    <property type="term" value="C:fungal-type vacuole membrane"/>
    <property type="evidence" value="ECO:0007669"/>
    <property type="project" value="TreeGrafter"/>
</dbReference>
<evidence type="ECO:0000256" key="8">
    <source>
        <dbReference type="PIRSR" id="PIRSR601952-1"/>
    </source>
</evidence>
<keyword evidence="6 9" id="KW-0862">Zinc</keyword>
<feature type="binding site" evidence="9">
    <location>
        <position position="339"/>
    </location>
    <ligand>
        <name>Zn(2+)</name>
        <dbReference type="ChEBI" id="CHEBI:29105"/>
        <label>2</label>
    </ligand>
</feature>
<dbReference type="PANTHER" id="PTHR11596">
    <property type="entry name" value="ALKALINE PHOSPHATASE"/>
    <property type="match status" value="1"/>
</dbReference>
<keyword evidence="4 9" id="KW-0479">Metal-binding</keyword>
<dbReference type="GO" id="GO:0004035">
    <property type="term" value="F:alkaline phosphatase activity"/>
    <property type="evidence" value="ECO:0007669"/>
    <property type="project" value="UniProtKB-EC"/>
</dbReference>
<evidence type="ECO:0000256" key="7">
    <source>
        <dbReference type="ARBA" id="ARBA00022842"/>
    </source>
</evidence>
<name>A0A1Y2I1N4_9FUNG</name>
<dbReference type="SUPFAM" id="SSF53649">
    <property type="entry name" value="Alkaline phosphatase-like"/>
    <property type="match status" value="1"/>
</dbReference>
<accession>A0A1Y2I1N4</accession>
<dbReference type="AlphaFoldDB" id="A0A1Y2I1N4"/>
<feature type="binding site" evidence="9">
    <location>
        <position position="335"/>
    </location>
    <ligand>
        <name>Zn(2+)</name>
        <dbReference type="ChEBI" id="CHEBI:29105"/>
        <label>2</label>
    </ligand>
</feature>
<feature type="chain" id="PRO_5012643864" description="Alkaline phosphatase" evidence="12">
    <location>
        <begin position="18"/>
        <end position="561"/>
    </location>
</feature>
<evidence type="ECO:0000256" key="1">
    <source>
        <dbReference type="ARBA" id="ARBA00005984"/>
    </source>
</evidence>
<keyword evidence="5 11" id="KW-0378">Hydrolase</keyword>
<proteinExistence type="inferred from homology"/>
<keyword evidence="14" id="KW-1185">Reference proteome</keyword>
<evidence type="ECO:0000256" key="4">
    <source>
        <dbReference type="ARBA" id="ARBA00022723"/>
    </source>
</evidence>
<reference evidence="13 14" key="1">
    <citation type="submission" date="2016-07" db="EMBL/GenBank/DDBJ databases">
        <title>Pervasive Adenine N6-methylation of Active Genes in Fungi.</title>
        <authorList>
            <consortium name="DOE Joint Genome Institute"/>
            <person name="Mondo S.J."/>
            <person name="Dannebaum R.O."/>
            <person name="Kuo R.C."/>
            <person name="Labutti K."/>
            <person name="Haridas S."/>
            <person name="Kuo A."/>
            <person name="Salamov A."/>
            <person name="Ahrendt S.R."/>
            <person name="Lipzen A."/>
            <person name="Sullivan W."/>
            <person name="Andreopoulos W.B."/>
            <person name="Clum A."/>
            <person name="Lindquist E."/>
            <person name="Daum C."/>
            <person name="Ramamoorthy G.K."/>
            <person name="Gryganskyi A."/>
            <person name="Culley D."/>
            <person name="Magnuson J.K."/>
            <person name="James T.Y."/>
            <person name="O'Malley M.A."/>
            <person name="Stajich J.E."/>
            <person name="Spatafora J.W."/>
            <person name="Visel A."/>
            <person name="Grigoriev I.V."/>
        </authorList>
    </citation>
    <scope>NUCLEOTIDE SEQUENCE [LARGE SCALE GENOMIC DNA]</scope>
    <source>
        <strain evidence="13 14">PL171</strain>
    </source>
</reference>
<gene>
    <name evidence="13" type="ORF">BCR44DRAFT_64356</name>
</gene>
<evidence type="ECO:0000256" key="5">
    <source>
        <dbReference type="ARBA" id="ARBA00022801"/>
    </source>
</evidence>
<comment type="similarity">
    <text evidence="1 10">Belongs to the alkaline phosphatase family.</text>
</comment>
<feature type="binding site" evidence="9">
    <location>
        <position position="81"/>
    </location>
    <ligand>
        <name>Mg(2+)</name>
        <dbReference type="ChEBI" id="CHEBI:18420"/>
    </ligand>
</feature>
<dbReference type="Pfam" id="PF00245">
    <property type="entry name" value="Alk_phosphatase"/>
    <property type="match status" value="1"/>
</dbReference>
<keyword evidence="12" id="KW-0732">Signal</keyword>
<dbReference type="CDD" id="cd16012">
    <property type="entry name" value="ALP"/>
    <property type="match status" value="1"/>
</dbReference>
<dbReference type="SMART" id="SM00098">
    <property type="entry name" value="alkPPc"/>
    <property type="match status" value="1"/>
</dbReference>
<evidence type="ECO:0000313" key="13">
    <source>
        <dbReference type="EMBL" id="ORZ40765.1"/>
    </source>
</evidence>
<comment type="cofactor">
    <cofactor evidence="9">
        <name>Mg(2+)</name>
        <dbReference type="ChEBI" id="CHEBI:18420"/>
    </cofactor>
    <text evidence="9">Binds 1 Mg(2+) ion.</text>
</comment>
<dbReference type="Proteomes" id="UP000193411">
    <property type="component" value="Unassembled WGS sequence"/>
</dbReference>
<keyword evidence="7 9" id="KW-0460">Magnesium</keyword>
<evidence type="ECO:0000256" key="11">
    <source>
        <dbReference type="RuleBase" id="RU003947"/>
    </source>
</evidence>
<dbReference type="EC" id="3.1.3.1" evidence="2 11"/>
<dbReference type="GO" id="GO:0046872">
    <property type="term" value="F:metal ion binding"/>
    <property type="evidence" value="ECO:0007669"/>
    <property type="project" value="UniProtKB-KW"/>
</dbReference>
<dbReference type="Gene3D" id="3.40.720.10">
    <property type="entry name" value="Alkaline Phosphatase, subunit A"/>
    <property type="match status" value="2"/>
</dbReference>
<evidence type="ECO:0000256" key="12">
    <source>
        <dbReference type="SAM" id="SignalP"/>
    </source>
</evidence>
<sequence length="561" mass="60461">MKLSLLALLVLVASVSAQEPAYGKRPTPQPAPQPADVCESPLKLHHPESKVLGKWAKYTGKPQTNRRGCRPKKNFIFMVSDGFGSTSETIAREFYQYAALGDDKKAIDDLESILPLDTLLVGAARTKSSSSWVTDSASAATALAAGKKTYNAAVGVDSKQIPVATVLEAAKHHGFVTGVVATSRATHATPAGWTAHVADRDSENHIAAQQIGDNPLGRSADLIFGGGKRHFIPKSVKGSKRDDERDLLKEAREKYSWKTIADSRDQLVAMPKTKAALPALGVFASSNLDYEIDRNVTAQPSLAEMADAALTILADASSECDSPGFFIMIEGSRIDHAAHTNDAATHIHEIWHTSMLCRLSSRLCKPTPTLVPFPPRITKRWCDGRLASRPVRGPDDPLVCVAPGPNRQGQGLIEKVGPMITGYKGDDVEAHIRKVCADFLGVSDVTAAEMKELVQGRADAIAKKYGDAYVFPMDIPLAKLMSVRALVGFTTNGHTAADVNVYAINAPGLRGHMDNTYLAKYSAEFIGVWASLPKLSKRLAGIDIGPQPKKKRSVDSSHNHH</sequence>
<comment type="catalytic activity">
    <reaction evidence="11">
        <text>a phosphate monoester + H2O = an alcohol + phosphate</text>
        <dbReference type="Rhea" id="RHEA:15017"/>
        <dbReference type="ChEBI" id="CHEBI:15377"/>
        <dbReference type="ChEBI" id="CHEBI:30879"/>
        <dbReference type="ChEBI" id="CHEBI:43474"/>
        <dbReference type="ChEBI" id="CHEBI:67140"/>
        <dbReference type="EC" id="3.1.3.1"/>
    </reaction>
</comment>
<feature type="binding site" evidence="9">
    <location>
        <position position="81"/>
    </location>
    <ligand>
        <name>Zn(2+)</name>
        <dbReference type="ChEBI" id="CHEBI:29105"/>
        <label>2</label>
    </ligand>
</feature>